<dbReference type="GeneID" id="97410947"/>
<dbReference type="STRING" id="1478.UP17_16810"/>
<reference evidence="10 15" key="1">
    <citation type="journal article" date="2014" name="Genome Announc.">
        <title>Genome Sequence of Bacillus simplex Strain P558, Isolated from a Human Fecal Sample.</title>
        <authorList>
            <person name="Croce O."/>
            <person name="Hugon P."/>
            <person name="Lagier J.C."/>
            <person name="Bibi F."/>
            <person name="Robert C."/>
            <person name="Azhar E.I."/>
            <person name="Raoult D."/>
            <person name="Fournier P.E."/>
        </authorList>
    </citation>
    <scope>NUCLEOTIDE SEQUENCE [LARGE SCALE GENOMIC DNA]</scope>
    <source>
        <strain evidence="10 15">P558</strain>
    </source>
</reference>
<dbReference type="GO" id="GO:0015935">
    <property type="term" value="C:small ribosomal subunit"/>
    <property type="evidence" value="ECO:0007669"/>
    <property type="project" value="TreeGrafter"/>
</dbReference>
<evidence type="ECO:0000313" key="17">
    <source>
        <dbReference type="Proteomes" id="UP000317770"/>
    </source>
</evidence>
<dbReference type="GeneID" id="56475238"/>
<dbReference type="Gene3D" id="1.20.58.110">
    <property type="entry name" value="Ribosomal protein S20"/>
    <property type="match status" value="1"/>
</dbReference>
<keyword evidence="5 8" id="KW-0689">Ribosomal protein</keyword>
<dbReference type="EMBL" id="JAUUTP010000028">
    <property type="protein sequence ID" value="MDP1420780.1"/>
    <property type="molecule type" value="Genomic_DNA"/>
</dbReference>
<name>A0A098FG79_9BACI</name>
<dbReference type="AlphaFoldDB" id="A0A098FG79"/>
<evidence type="ECO:0000256" key="4">
    <source>
        <dbReference type="ARBA" id="ARBA00022884"/>
    </source>
</evidence>
<proteinExistence type="inferred from homology"/>
<evidence type="ECO:0000256" key="8">
    <source>
        <dbReference type="HAMAP-Rule" id="MF_00500"/>
    </source>
</evidence>
<dbReference type="EMBL" id="VNKI01000008">
    <property type="protein sequence ID" value="TVX79047.1"/>
    <property type="molecule type" value="Genomic_DNA"/>
</dbReference>
<dbReference type="Proteomes" id="UP000182110">
    <property type="component" value="Unassembled WGS sequence"/>
</dbReference>
<gene>
    <name evidence="8 14" type="primary">rpsT</name>
    <name evidence="10" type="ORF">BN1180_03924</name>
    <name evidence="13" type="ORF">FC678_00985</name>
    <name evidence="14" type="ORF">FQP34_17035</name>
    <name evidence="12" type="ORF">Q8G35_20970</name>
    <name evidence="11" type="ORF">QUF89_11400</name>
    <name evidence="9" type="ORF">SRABI133_04824</name>
</gene>
<accession>A0A098FG79</accession>
<evidence type="ECO:0000313" key="12">
    <source>
        <dbReference type="EMBL" id="MDP1420780.1"/>
    </source>
</evidence>
<evidence type="ECO:0000256" key="2">
    <source>
        <dbReference type="ARBA" id="ARBA00007634"/>
    </source>
</evidence>
<evidence type="ECO:0000313" key="16">
    <source>
        <dbReference type="Proteomes" id="UP000309170"/>
    </source>
</evidence>
<dbReference type="KEGG" id="bsj:UP17_16810"/>
<reference evidence="11" key="6">
    <citation type="submission" date="2023-06" db="EMBL/GenBank/DDBJ databases">
        <title>Comparative genomics of Bacillaceae isolates and their secondary metabolite potential.</title>
        <authorList>
            <person name="Song L."/>
            <person name="Nielsen L.J."/>
            <person name="Mohite O."/>
            <person name="Xu X."/>
            <person name="Weber T."/>
            <person name="Kovacs A.T."/>
        </authorList>
    </citation>
    <scope>NUCLEOTIDE SEQUENCE</scope>
    <source>
        <strain evidence="11">D8_B_37</strain>
    </source>
</reference>
<reference evidence="13 16" key="3">
    <citation type="journal article" date="2019" name="Environ. Microbiol.">
        <title>An active ?-lactamase is a part of an orchestrated cell wall stress resistance network of Bacillus subtilis and related rhizosphere species.</title>
        <authorList>
            <person name="Bucher T."/>
            <person name="Keren-Paz A."/>
            <person name="Hausser J."/>
            <person name="Olender T."/>
            <person name="Cytryn E."/>
            <person name="Kolodkin-Gal I."/>
        </authorList>
    </citation>
    <scope>NUCLEOTIDE SEQUENCE [LARGE SCALE GENOMIC DNA]</scope>
    <source>
        <strain evidence="13 16">I4</strain>
    </source>
</reference>
<dbReference type="HAMAP" id="MF_00500">
    <property type="entry name" value="Ribosomal_bS20"/>
    <property type="match status" value="1"/>
</dbReference>
<dbReference type="Proteomes" id="UP000309170">
    <property type="component" value="Unassembled WGS sequence"/>
</dbReference>
<evidence type="ECO:0000313" key="9">
    <source>
        <dbReference type="EMBL" id="CAH0308166.1"/>
    </source>
</evidence>
<evidence type="ECO:0000256" key="7">
    <source>
        <dbReference type="ARBA" id="ARBA00035136"/>
    </source>
</evidence>
<dbReference type="EMBL" id="CCXW01000001">
    <property type="protein sequence ID" value="CEG33744.1"/>
    <property type="molecule type" value="Genomic_DNA"/>
</dbReference>
<organism evidence="14 17">
    <name type="scientific">Peribacillus simplex</name>
    <dbReference type="NCBI Taxonomy" id="1478"/>
    <lineage>
        <taxon>Bacteria</taxon>
        <taxon>Bacillati</taxon>
        <taxon>Bacillota</taxon>
        <taxon>Bacilli</taxon>
        <taxon>Bacillales</taxon>
        <taxon>Bacillaceae</taxon>
        <taxon>Peribacillus</taxon>
    </lineage>
</organism>
<reference evidence="10" key="2">
    <citation type="submission" date="2014-10" db="EMBL/GenBank/DDBJ databases">
        <authorList>
            <person name="Urmite Genomes"/>
        </authorList>
    </citation>
    <scope>NUCLEOTIDE SEQUENCE</scope>
    <source>
        <strain evidence="10">P558</strain>
    </source>
</reference>
<dbReference type="OrthoDB" id="9808392at2"/>
<dbReference type="GO" id="GO:0003735">
    <property type="term" value="F:structural constituent of ribosome"/>
    <property type="evidence" value="ECO:0007669"/>
    <property type="project" value="InterPro"/>
</dbReference>
<evidence type="ECO:0000313" key="10">
    <source>
        <dbReference type="EMBL" id="CEG33744.1"/>
    </source>
</evidence>
<dbReference type="PANTHER" id="PTHR33398:SF1">
    <property type="entry name" value="SMALL RIBOSOMAL SUBUNIT PROTEIN BS20C"/>
    <property type="match status" value="1"/>
</dbReference>
<dbReference type="RefSeq" id="WP_034308554.1">
    <property type="nucleotide sequence ID" value="NZ_CABIYS010000009.1"/>
</dbReference>
<evidence type="ECO:0000313" key="14">
    <source>
        <dbReference type="EMBL" id="TVX79047.1"/>
    </source>
</evidence>
<evidence type="ECO:0000256" key="1">
    <source>
        <dbReference type="ARBA" id="ARBA00003134"/>
    </source>
</evidence>
<evidence type="ECO:0000256" key="6">
    <source>
        <dbReference type="ARBA" id="ARBA00023274"/>
    </source>
</evidence>
<evidence type="ECO:0000256" key="3">
    <source>
        <dbReference type="ARBA" id="ARBA00022730"/>
    </source>
</evidence>
<dbReference type="PANTHER" id="PTHR33398">
    <property type="entry name" value="30S RIBOSOMAL PROTEIN S20"/>
    <property type="match status" value="1"/>
</dbReference>
<dbReference type="GO" id="GO:0070181">
    <property type="term" value="F:small ribosomal subunit rRNA binding"/>
    <property type="evidence" value="ECO:0007669"/>
    <property type="project" value="TreeGrafter"/>
</dbReference>
<keyword evidence="3 8" id="KW-0699">rRNA-binding</keyword>
<evidence type="ECO:0000313" key="15">
    <source>
        <dbReference type="Proteomes" id="UP000182110"/>
    </source>
</evidence>
<dbReference type="GO" id="GO:0006412">
    <property type="term" value="P:translation"/>
    <property type="evidence" value="ECO:0007669"/>
    <property type="project" value="UniProtKB-UniRule"/>
</dbReference>
<dbReference type="EMBL" id="CAKKMG010000125">
    <property type="protein sequence ID" value="CAH0308166.1"/>
    <property type="molecule type" value="Genomic_DNA"/>
</dbReference>
<comment type="function">
    <text evidence="1 8">Binds directly to 16S ribosomal RNA.</text>
</comment>
<dbReference type="Proteomes" id="UP001178277">
    <property type="component" value="Unassembled WGS sequence"/>
</dbReference>
<dbReference type="GO" id="GO:0005829">
    <property type="term" value="C:cytosol"/>
    <property type="evidence" value="ECO:0007669"/>
    <property type="project" value="TreeGrafter"/>
</dbReference>
<evidence type="ECO:0000256" key="5">
    <source>
        <dbReference type="ARBA" id="ARBA00022980"/>
    </source>
</evidence>
<dbReference type="Pfam" id="PF01649">
    <property type="entry name" value="Ribosomal_S20p"/>
    <property type="match status" value="1"/>
</dbReference>
<dbReference type="FunFam" id="1.20.58.110:FF:000001">
    <property type="entry name" value="30S ribosomal protein S20"/>
    <property type="match status" value="1"/>
</dbReference>
<keyword evidence="15" id="KW-1185">Reference proteome</keyword>
<dbReference type="EMBL" id="SZNT01000005">
    <property type="protein sequence ID" value="TKH16029.1"/>
    <property type="molecule type" value="Genomic_DNA"/>
</dbReference>
<dbReference type="EMBL" id="JAUCEY010000008">
    <property type="protein sequence ID" value="MDM5452788.1"/>
    <property type="molecule type" value="Genomic_DNA"/>
</dbReference>
<dbReference type="Proteomes" id="UP001234602">
    <property type="component" value="Unassembled WGS sequence"/>
</dbReference>
<evidence type="ECO:0000313" key="13">
    <source>
        <dbReference type="EMBL" id="TKH16029.1"/>
    </source>
</evidence>
<dbReference type="InterPro" id="IPR002583">
    <property type="entry name" value="Ribosomal_bS20"/>
</dbReference>
<dbReference type="InterPro" id="IPR036510">
    <property type="entry name" value="Ribosomal_bS20_sf"/>
</dbReference>
<keyword evidence="6 8" id="KW-0687">Ribonucleoprotein</keyword>
<reference evidence="9" key="5">
    <citation type="submission" date="2021-11" db="EMBL/GenBank/DDBJ databases">
        <authorList>
            <person name="Bulgarelli D."/>
        </authorList>
    </citation>
    <scope>NUCLEOTIDE SEQUENCE</scope>
    <source>
        <strain evidence="9">Bi133</strain>
    </source>
</reference>
<comment type="caution">
    <text evidence="14">The sequence shown here is derived from an EMBL/GenBank/DDBJ whole genome shotgun (WGS) entry which is preliminary data.</text>
</comment>
<comment type="similarity">
    <text evidence="2 8">Belongs to the bacterial ribosomal protein bS20 family.</text>
</comment>
<keyword evidence="4 8" id="KW-0694">RNA-binding</keyword>
<dbReference type="SUPFAM" id="SSF46992">
    <property type="entry name" value="Ribosomal protein S20"/>
    <property type="match status" value="1"/>
</dbReference>
<sequence>MPNIKSAIKRVKINDKKRVHNITVRSTMRTTVKNAEVALAGENVEAAKEALLTAAVKLDKAASKGLIHKNAAARKKSRLAKRLNALNA</sequence>
<evidence type="ECO:0000313" key="11">
    <source>
        <dbReference type="EMBL" id="MDM5452788.1"/>
    </source>
</evidence>
<protein>
    <recommendedName>
        <fullName evidence="7 8">Small ribosomal subunit protein bS20</fullName>
    </recommendedName>
</protein>
<dbReference type="NCBIfam" id="TIGR00029">
    <property type="entry name" value="S20"/>
    <property type="match status" value="1"/>
</dbReference>
<reference evidence="12" key="7">
    <citation type="submission" date="2023-07" db="EMBL/GenBank/DDBJ databases">
        <title>Murine gut Bacillus species.</title>
        <authorList>
            <person name="Gutman E."/>
            <person name="Hashuel R."/>
            <person name="Litvak Y."/>
        </authorList>
    </citation>
    <scope>NUCLEOTIDE SEQUENCE</scope>
    <source>
        <strain evidence="12">RU283</strain>
    </source>
</reference>
<dbReference type="Proteomes" id="UP000317770">
    <property type="component" value="Unassembled WGS sequence"/>
</dbReference>
<reference evidence="14 17" key="4">
    <citation type="submission" date="2019-07" db="EMBL/GenBank/DDBJ databases">
        <title>Genome assembly of Bacillus simplex strain GGC-P6A.</title>
        <authorList>
            <person name="Jennings M.E."/>
            <person name="Barton H.A."/>
        </authorList>
    </citation>
    <scope>NUCLEOTIDE SEQUENCE [LARGE SCALE GENOMIC DNA]</scope>
    <source>
        <strain evidence="14 17">GGC-P6A</strain>
    </source>
</reference>
<dbReference type="eggNOG" id="COG0268">
    <property type="taxonomic scope" value="Bacteria"/>
</dbReference>
<dbReference type="Proteomes" id="UP000789326">
    <property type="component" value="Unassembled WGS sequence"/>
</dbReference>